<sequence length="189" mass="21349">MKKHLQKFFLVVTTMALMLSTGFAVQAEEIIPVNQIDKLNSSVQQSFFYDEDSGKIQIDVERVAKLHSISMNEEKALKEANKSLSELSKEETEKIIIDSGYNPDELEDGEYFTNAVPIILVGIGLIIFYFSYAKYLDYLEKRALIRGCYDMGGYPVVDSRDTSGLNGQPNVYEAQRIGGYNFACMQNPQ</sequence>
<evidence type="ECO:0000313" key="4">
    <source>
        <dbReference type="Proteomes" id="UP000316626"/>
    </source>
</evidence>
<protein>
    <submittedName>
        <fullName evidence="3">Uncharacterized protein</fullName>
    </submittedName>
</protein>
<keyword evidence="2" id="KW-0732">Signal</keyword>
<accession>A0A544TDI7</accession>
<organism evidence="3 4">
    <name type="scientific">Psychrobacillus vulpis</name>
    <dbReference type="NCBI Taxonomy" id="2325572"/>
    <lineage>
        <taxon>Bacteria</taxon>
        <taxon>Bacillati</taxon>
        <taxon>Bacillota</taxon>
        <taxon>Bacilli</taxon>
        <taxon>Bacillales</taxon>
        <taxon>Bacillaceae</taxon>
        <taxon>Psychrobacillus</taxon>
    </lineage>
</organism>
<evidence type="ECO:0000313" key="3">
    <source>
        <dbReference type="EMBL" id="TQR15510.1"/>
    </source>
</evidence>
<comment type="caution">
    <text evidence="3">The sequence shown here is derived from an EMBL/GenBank/DDBJ whole genome shotgun (WGS) entry which is preliminary data.</text>
</comment>
<feature type="signal peptide" evidence="2">
    <location>
        <begin position="1"/>
        <end position="27"/>
    </location>
</feature>
<dbReference type="Proteomes" id="UP000316626">
    <property type="component" value="Unassembled WGS sequence"/>
</dbReference>
<dbReference type="OrthoDB" id="2739230at2"/>
<proteinExistence type="predicted"/>
<evidence type="ECO:0000256" key="1">
    <source>
        <dbReference type="SAM" id="Phobius"/>
    </source>
</evidence>
<name>A0A544TDI7_9BACI</name>
<keyword evidence="1" id="KW-0472">Membrane</keyword>
<dbReference type="AlphaFoldDB" id="A0A544TDI7"/>
<feature type="transmembrane region" description="Helical" evidence="1">
    <location>
        <begin position="111"/>
        <end position="132"/>
    </location>
</feature>
<keyword evidence="1" id="KW-1133">Transmembrane helix</keyword>
<feature type="chain" id="PRO_5021891013" evidence="2">
    <location>
        <begin position="28"/>
        <end position="189"/>
    </location>
</feature>
<reference evidence="3 4" key="1">
    <citation type="submission" date="2019-06" db="EMBL/GenBank/DDBJ databases">
        <title>Psychrobacillus vulpis sp. nov., a new species isolated from feces of a red fox that inhabits in The Tablas de Daimiel Natural Park, Albacete, Spain.</title>
        <authorList>
            <person name="Rodriguez M."/>
            <person name="Reina J.C."/>
            <person name="Bejar V."/>
            <person name="Llamas I."/>
        </authorList>
    </citation>
    <scope>NUCLEOTIDE SEQUENCE [LARGE SCALE GENOMIC DNA]</scope>
    <source>
        <strain evidence="3 4">Z8</strain>
    </source>
</reference>
<dbReference type="EMBL" id="VDGI01000045">
    <property type="protein sequence ID" value="TQR15510.1"/>
    <property type="molecule type" value="Genomic_DNA"/>
</dbReference>
<keyword evidence="1" id="KW-0812">Transmembrane</keyword>
<gene>
    <name evidence="3" type="ORF">FG384_19255</name>
</gene>
<dbReference type="RefSeq" id="WP_142644306.1">
    <property type="nucleotide sequence ID" value="NZ_VDGI01000045.1"/>
</dbReference>
<evidence type="ECO:0000256" key="2">
    <source>
        <dbReference type="SAM" id="SignalP"/>
    </source>
</evidence>
<keyword evidence="4" id="KW-1185">Reference proteome</keyword>